<feature type="region of interest" description="Disordered" evidence="2">
    <location>
        <begin position="396"/>
        <end position="416"/>
    </location>
</feature>
<evidence type="ECO:0000256" key="1">
    <source>
        <dbReference type="SAM" id="Coils"/>
    </source>
</evidence>
<proteinExistence type="predicted"/>
<organism evidence="4 5">
    <name type="scientific">Madurella fahalii</name>
    <dbReference type="NCBI Taxonomy" id="1157608"/>
    <lineage>
        <taxon>Eukaryota</taxon>
        <taxon>Fungi</taxon>
        <taxon>Dikarya</taxon>
        <taxon>Ascomycota</taxon>
        <taxon>Pezizomycotina</taxon>
        <taxon>Sordariomycetes</taxon>
        <taxon>Sordariomycetidae</taxon>
        <taxon>Sordariales</taxon>
        <taxon>Sordariales incertae sedis</taxon>
        <taxon>Madurella</taxon>
    </lineage>
</organism>
<dbReference type="Proteomes" id="UP001628179">
    <property type="component" value="Unassembled WGS sequence"/>
</dbReference>
<feature type="coiled-coil region" evidence="1">
    <location>
        <begin position="364"/>
        <end position="391"/>
    </location>
</feature>
<gene>
    <name evidence="4" type="ORF">MFIFM68171_10766</name>
</gene>
<dbReference type="RefSeq" id="XP_070922286.1">
    <property type="nucleotide sequence ID" value="XM_071066185.1"/>
</dbReference>
<dbReference type="Gene3D" id="4.10.280.10">
    <property type="entry name" value="Helix-loop-helix DNA-binding domain"/>
    <property type="match status" value="1"/>
</dbReference>
<dbReference type="Pfam" id="PF00010">
    <property type="entry name" value="HLH"/>
    <property type="match status" value="1"/>
</dbReference>
<feature type="region of interest" description="Disordered" evidence="2">
    <location>
        <begin position="17"/>
        <end position="39"/>
    </location>
</feature>
<reference evidence="4 5" key="1">
    <citation type="submission" date="2024-09" db="EMBL/GenBank/DDBJ databases">
        <title>Itraconazole resistance in Madurella fahalii resulting from another homologue of gene encoding cytochrome P450 14-alpha sterol demethylase (CYP51).</title>
        <authorList>
            <person name="Yoshioka I."/>
            <person name="Fahal A.H."/>
            <person name="Kaneko S."/>
            <person name="Yaguchi T."/>
        </authorList>
    </citation>
    <scope>NUCLEOTIDE SEQUENCE [LARGE SCALE GENOMIC DNA]</scope>
    <source>
        <strain evidence="4 5">IFM 68171</strain>
    </source>
</reference>
<dbReference type="EMBL" id="BAAFSV010000006">
    <property type="protein sequence ID" value="GAB1320556.1"/>
    <property type="molecule type" value="Genomic_DNA"/>
</dbReference>
<feature type="domain" description="BHLH" evidence="3">
    <location>
        <begin position="277"/>
        <end position="367"/>
    </location>
</feature>
<sequence length="416" mass="43875">MLLFDYVVGESERLVAAGGPSGFGPGDLDRPYQPTLSANRSLAGHSDLSYPADVLPAPDQPAFSATPYPALHDPASPLDALAVSWRPVATSSTLYSSTSSPAVSAHPSAGLFEHASQLNAPDSYTGDYIAPVALQDASQQGVDMYRWLEAGDGRMDLSTADPGSLSSPSLPSYEMLAETPEDGISDSEAAVYRGSEGIESWQQQQQQQESSQDAEIAAARHKRAKTSSDRDIASASAVPQAGPKTAKAGGGRAKLRSASRASRNVQYRPEETPQERKSRNSHNLVEKQYRNRLNMQFEVLMNTLPEAMRSPPGAAPSLSGGGDSDGGAGAGAGSGAGSGPQQALDLGERRLSKAQVLDMSARYIRLLERERDKLECEREGLLADMQKMRETFLKYGADGVRGPGPGSGRGPGGAIG</sequence>
<dbReference type="SMART" id="SM00353">
    <property type="entry name" value="HLH"/>
    <property type="match status" value="1"/>
</dbReference>
<feature type="compositionally biased region" description="Gly residues" evidence="2">
    <location>
        <begin position="319"/>
        <end position="338"/>
    </location>
</feature>
<dbReference type="GeneID" id="98181508"/>
<name>A0ABQ0GS39_9PEZI</name>
<dbReference type="InterPro" id="IPR011598">
    <property type="entry name" value="bHLH_dom"/>
</dbReference>
<dbReference type="InterPro" id="IPR036638">
    <property type="entry name" value="HLH_DNA-bd_sf"/>
</dbReference>
<evidence type="ECO:0000313" key="5">
    <source>
        <dbReference type="Proteomes" id="UP001628179"/>
    </source>
</evidence>
<feature type="compositionally biased region" description="Gly residues" evidence="2">
    <location>
        <begin position="399"/>
        <end position="416"/>
    </location>
</feature>
<comment type="caution">
    <text evidence="4">The sequence shown here is derived from an EMBL/GenBank/DDBJ whole genome shotgun (WGS) entry which is preliminary data.</text>
</comment>
<evidence type="ECO:0000256" key="2">
    <source>
        <dbReference type="SAM" id="MobiDB-lite"/>
    </source>
</evidence>
<evidence type="ECO:0000259" key="3">
    <source>
        <dbReference type="PROSITE" id="PS50888"/>
    </source>
</evidence>
<feature type="region of interest" description="Disordered" evidence="2">
    <location>
        <begin position="306"/>
        <end position="347"/>
    </location>
</feature>
<evidence type="ECO:0000313" key="4">
    <source>
        <dbReference type="EMBL" id="GAB1320556.1"/>
    </source>
</evidence>
<dbReference type="PANTHER" id="PTHR47336">
    <property type="entry name" value="TRANSCRIPTION FACTOR HMS1-RELATED"/>
    <property type="match status" value="1"/>
</dbReference>
<keyword evidence="5" id="KW-1185">Reference proteome</keyword>
<accession>A0ABQ0GS39</accession>
<dbReference type="PROSITE" id="PS50888">
    <property type="entry name" value="BHLH"/>
    <property type="match status" value="1"/>
</dbReference>
<feature type="region of interest" description="Disordered" evidence="2">
    <location>
        <begin position="220"/>
        <end position="286"/>
    </location>
</feature>
<keyword evidence="1" id="KW-0175">Coiled coil</keyword>
<dbReference type="InterPro" id="IPR052099">
    <property type="entry name" value="Regulatory_TF_Diverse"/>
</dbReference>
<protein>
    <recommendedName>
        <fullName evidence="3">BHLH domain-containing protein</fullName>
    </recommendedName>
</protein>
<dbReference type="PANTHER" id="PTHR47336:SF2">
    <property type="entry name" value="TRANSCRIPTION FACTOR HMS1-RELATED"/>
    <property type="match status" value="1"/>
</dbReference>
<feature type="compositionally biased region" description="Basic and acidic residues" evidence="2">
    <location>
        <begin position="268"/>
        <end position="286"/>
    </location>
</feature>
<dbReference type="SUPFAM" id="SSF47459">
    <property type="entry name" value="HLH, helix-loop-helix DNA-binding domain"/>
    <property type="match status" value="1"/>
</dbReference>